<name>A0A9P6MEJ9_9FUNG</name>
<evidence type="ECO:0000256" key="1">
    <source>
        <dbReference type="SAM" id="MobiDB-lite"/>
    </source>
</evidence>
<evidence type="ECO:0000313" key="2">
    <source>
        <dbReference type="EMBL" id="KAF9995083.1"/>
    </source>
</evidence>
<protein>
    <submittedName>
        <fullName evidence="2">Uncharacterized protein</fullName>
    </submittedName>
</protein>
<keyword evidence="3" id="KW-1185">Reference proteome</keyword>
<comment type="caution">
    <text evidence="2">The sequence shown here is derived from an EMBL/GenBank/DDBJ whole genome shotgun (WGS) entry which is preliminary data.</text>
</comment>
<proteinExistence type="predicted"/>
<feature type="region of interest" description="Disordered" evidence="1">
    <location>
        <begin position="97"/>
        <end position="156"/>
    </location>
</feature>
<organism evidence="2 3">
    <name type="scientific">Entomortierella chlamydospora</name>
    <dbReference type="NCBI Taxonomy" id="101097"/>
    <lineage>
        <taxon>Eukaryota</taxon>
        <taxon>Fungi</taxon>
        <taxon>Fungi incertae sedis</taxon>
        <taxon>Mucoromycota</taxon>
        <taxon>Mortierellomycotina</taxon>
        <taxon>Mortierellomycetes</taxon>
        <taxon>Mortierellales</taxon>
        <taxon>Mortierellaceae</taxon>
        <taxon>Entomortierella</taxon>
    </lineage>
</organism>
<evidence type="ECO:0000313" key="3">
    <source>
        <dbReference type="Proteomes" id="UP000703661"/>
    </source>
</evidence>
<dbReference type="AlphaFoldDB" id="A0A9P6MEJ9"/>
<dbReference type="EMBL" id="JAAAID010003925">
    <property type="protein sequence ID" value="KAF9995083.1"/>
    <property type="molecule type" value="Genomic_DNA"/>
</dbReference>
<feature type="compositionally biased region" description="Low complexity" evidence="1">
    <location>
        <begin position="108"/>
        <end position="128"/>
    </location>
</feature>
<accession>A0A9P6MEJ9</accession>
<dbReference type="Proteomes" id="UP000703661">
    <property type="component" value="Unassembled WGS sequence"/>
</dbReference>
<reference evidence="2" key="1">
    <citation type="journal article" date="2020" name="Fungal Divers.">
        <title>Resolving the Mortierellaceae phylogeny through synthesis of multi-gene phylogenetics and phylogenomics.</title>
        <authorList>
            <person name="Vandepol N."/>
            <person name="Liber J."/>
            <person name="Desiro A."/>
            <person name="Na H."/>
            <person name="Kennedy M."/>
            <person name="Barry K."/>
            <person name="Grigoriev I.V."/>
            <person name="Miller A.N."/>
            <person name="O'Donnell K."/>
            <person name="Stajich J.E."/>
            <person name="Bonito G."/>
        </authorList>
    </citation>
    <scope>NUCLEOTIDE SEQUENCE</scope>
    <source>
        <strain evidence="2">NRRL 2769</strain>
    </source>
</reference>
<gene>
    <name evidence="2" type="ORF">BGZ80_007611</name>
</gene>
<sequence length="156" mass="16798">MTPINNPDLLPRQSINAETLNTTSVPTGDNGIDVELFSIISPGPQQGQSELRQLEHGAGVEIDSRTSAVEVVAVAGADIGFEVVGACSEVSAEADLETSAETFGTTAESQPQLELQPQRQEQLQSQSLKRYQNQEPEDSLDHHTNNEPVPDPSHLQ</sequence>
<feature type="non-terminal residue" evidence="2">
    <location>
        <position position="156"/>
    </location>
</feature>